<evidence type="ECO:0000256" key="1">
    <source>
        <dbReference type="SAM" id="MobiDB-lite"/>
    </source>
</evidence>
<dbReference type="Proteomes" id="UP000299102">
    <property type="component" value="Unassembled WGS sequence"/>
</dbReference>
<gene>
    <name evidence="2" type="ORF">EVAR_60508_1</name>
</gene>
<feature type="compositionally biased region" description="Low complexity" evidence="1">
    <location>
        <begin position="29"/>
        <end position="45"/>
    </location>
</feature>
<keyword evidence="3" id="KW-1185">Reference proteome</keyword>
<protein>
    <submittedName>
        <fullName evidence="2">Uncharacterized protein</fullName>
    </submittedName>
</protein>
<feature type="compositionally biased region" description="Basic and acidic residues" evidence="1">
    <location>
        <begin position="46"/>
        <end position="60"/>
    </location>
</feature>
<evidence type="ECO:0000313" key="3">
    <source>
        <dbReference type="Proteomes" id="UP000299102"/>
    </source>
</evidence>
<organism evidence="2 3">
    <name type="scientific">Eumeta variegata</name>
    <name type="common">Bagworm moth</name>
    <name type="synonym">Eumeta japonica</name>
    <dbReference type="NCBI Taxonomy" id="151549"/>
    <lineage>
        <taxon>Eukaryota</taxon>
        <taxon>Metazoa</taxon>
        <taxon>Ecdysozoa</taxon>
        <taxon>Arthropoda</taxon>
        <taxon>Hexapoda</taxon>
        <taxon>Insecta</taxon>
        <taxon>Pterygota</taxon>
        <taxon>Neoptera</taxon>
        <taxon>Endopterygota</taxon>
        <taxon>Lepidoptera</taxon>
        <taxon>Glossata</taxon>
        <taxon>Ditrysia</taxon>
        <taxon>Tineoidea</taxon>
        <taxon>Psychidae</taxon>
        <taxon>Oiketicinae</taxon>
        <taxon>Eumeta</taxon>
    </lineage>
</organism>
<proteinExistence type="predicted"/>
<dbReference type="AlphaFoldDB" id="A0A4C1ZIA0"/>
<comment type="caution">
    <text evidence="2">The sequence shown here is derived from an EMBL/GenBank/DDBJ whole genome shotgun (WGS) entry which is preliminary data.</text>
</comment>
<reference evidence="2 3" key="1">
    <citation type="journal article" date="2019" name="Commun. Biol.">
        <title>The bagworm genome reveals a unique fibroin gene that provides high tensile strength.</title>
        <authorList>
            <person name="Kono N."/>
            <person name="Nakamura H."/>
            <person name="Ohtoshi R."/>
            <person name="Tomita M."/>
            <person name="Numata K."/>
            <person name="Arakawa K."/>
        </authorList>
    </citation>
    <scope>NUCLEOTIDE SEQUENCE [LARGE SCALE GENOMIC DNA]</scope>
</reference>
<dbReference type="EMBL" id="BGZK01001914">
    <property type="protein sequence ID" value="GBP88206.1"/>
    <property type="molecule type" value="Genomic_DNA"/>
</dbReference>
<feature type="compositionally biased region" description="Polar residues" evidence="1">
    <location>
        <begin position="87"/>
        <end position="99"/>
    </location>
</feature>
<name>A0A4C1ZIA0_EUMVA</name>
<evidence type="ECO:0000313" key="2">
    <source>
        <dbReference type="EMBL" id="GBP88206.1"/>
    </source>
</evidence>
<feature type="region of interest" description="Disordered" evidence="1">
    <location>
        <begin position="1"/>
        <end position="70"/>
    </location>
</feature>
<accession>A0A4C1ZIA0</accession>
<sequence>MSRRDRFPALTDKHKNKSVPRNRPEAGARARPAGRGTRGASAGTRTKSEAIFRPAEEPSRRPSAPPTCSGARSYLRAYMLAEMETPAHSQSSDLKTTTAGARARDTHTPPLAPKIRVVR</sequence>
<feature type="compositionally biased region" description="Basic and acidic residues" evidence="1">
    <location>
        <begin position="1"/>
        <end position="13"/>
    </location>
</feature>
<feature type="region of interest" description="Disordered" evidence="1">
    <location>
        <begin position="84"/>
        <end position="119"/>
    </location>
</feature>